<sequence>METGRVASQGAKQSSSGSDRRQACLQTSPLSVHGYRRGKAIWRRDRTRQPLITPQLVLPLESVKKTARNFFVRIVSSLVSITEIVDMSCLRSCTVSDWFEFDVGWRLRGPAVAQA</sequence>
<dbReference type="EMBL" id="BGZK01000034">
    <property type="protein sequence ID" value="GBP09240.1"/>
    <property type="molecule type" value="Genomic_DNA"/>
</dbReference>
<organism evidence="2 3">
    <name type="scientific">Eumeta variegata</name>
    <name type="common">Bagworm moth</name>
    <name type="synonym">Eumeta japonica</name>
    <dbReference type="NCBI Taxonomy" id="151549"/>
    <lineage>
        <taxon>Eukaryota</taxon>
        <taxon>Metazoa</taxon>
        <taxon>Ecdysozoa</taxon>
        <taxon>Arthropoda</taxon>
        <taxon>Hexapoda</taxon>
        <taxon>Insecta</taxon>
        <taxon>Pterygota</taxon>
        <taxon>Neoptera</taxon>
        <taxon>Endopterygota</taxon>
        <taxon>Lepidoptera</taxon>
        <taxon>Glossata</taxon>
        <taxon>Ditrysia</taxon>
        <taxon>Tineoidea</taxon>
        <taxon>Psychidae</taxon>
        <taxon>Oiketicinae</taxon>
        <taxon>Eumeta</taxon>
    </lineage>
</organism>
<evidence type="ECO:0000256" key="1">
    <source>
        <dbReference type="SAM" id="MobiDB-lite"/>
    </source>
</evidence>
<proteinExistence type="predicted"/>
<dbReference type="Proteomes" id="UP000299102">
    <property type="component" value="Unassembled WGS sequence"/>
</dbReference>
<dbReference type="AlphaFoldDB" id="A0A4C1T6R2"/>
<feature type="region of interest" description="Disordered" evidence="1">
    <location>
        <begin position="1"/>
        <end position="23"/>
    </location>
</feature>
<protein>
    <submittedName>
        <fullName evidence="2">Uncharacterized protein</fullName>
    </submittedName>
</protein>
<comment type="caution">
    <text evidence="2">The sequence shown here is derived from an EMBL/GenBank/DDBJ whole genome shotgun (WGS) entry which is preliminary data.</text>
</comment>
<reference evidence="2 3" key="1">
    <citation type="journal article" date="2019" name="Commun. Biol.">
        <title>The bagworm genome reveals a unique fibroin gene that provides high tensile strength.</title>
        <authorList>
            <person name="Kono N."/>
            <person name="Nakamura H."/>
            <person name="Ohtoshi R."/>
            <person name="Tomita M."/>
            <person name="Numata K."/>
            <person name="Arakawa K."/>
        </authorList>
    </citation>
    <scope>NUCLEOTIDE SEQUENCE [LARGE SCALE GENOMIC DNA]</scope>
</reference>
<accession>A0A4C1T6R2</accession>
<keyword evidence="3" id="KW-1185">Reference proteome</keyword>
<evidence type="ECO:0000313" key="2">
    <source>
        <dbReference type="EMBL" id="GBP09240.1"/>
    </source>
</evidence>
<evidence type="ECO:0000313" key="3">
    <source>
        <dbReference type="Proteomes" id="UP000299102"/>
    </source>
</evidence>
<name>A0A4C1T6R2_EUMVA</name>
<gene>
    <name evidence="2" type="ORF">EVAR_4094_1</name>
</gene>
<feature type="compositionally biased region" description="Low complexity" evidence="1">
    <location>
        <begin position="7"/>
        <end position="17"/>
    </location>
</feature>